<proteinExistence type="predicted"/>
<dbReference type="Proteomes" id="UP000054097">
    <property type="component" value="Unassembled WGS sequence"/>
</dbReference>
<evidence type="ECO:0000313" key="2">
    <source>
        <dbReference type="Proteomes" id="UP000054097"/>
    </source>
</evidence>
<reference evidence="1 2" key="1">
    <citation type="submission" date="2014-04" db="EMBL/GenBank/DDBJ databases">
        <authorList>
            <consortium name="DOE Joint Genome Institute"/>
            <person name="Kuo A."/>
            <person name="Zuccaro A."/>
            <person name="Kohler A."/>
            <person name="Nagy L.G."/>
            <person name="Floudas D."/>
            <person name="Copeland A."/>
            <person name="Barry K.W."/>
            <person name="Cichocki N."/>
            <person name="Veneault-Fourrey C."/>
            <person name="LaButti K."/>
            <person name="Lindquist E.A."/>
            <person name="Lipzen A."/>
            <person name="Lundell T."/>
            <person name="Morin E."/>
            <person name="Murat C."/>
            <person name="Sun H."/>
            <person name="Tunlid A."/>
            <person name="Henrissat B."/>
            <person name="Grigoriev I.V."/>
            <person name="Hibbett D.S."/>
            <person name="Martin F."/>
            <person name="Nordberg H.P."/>
            <person name="Cantor M.N."/>
            <person name="Hua S.X."/>
        </authorList>
    </citation>
    <scope>NUCLEOTIDE SEQUENCE [LARGE SCALE GENOMIC DNA]</scope>
    <source>
        <strain evidence="1 2">MAFF 305830</strain>
    </source>
</reference>
<protein>
    <submittedName>
        <fullName evidence="1">Uncharacterized protein</fullName>
    </submittedName>
</protein>
<organism evidence="1 2">
    <name type="scientific">Serendipita vermifera MAFF 305830</name>
    <dbReference type="NCBI Taxonomy" id="933852"/>
    <lineage>
        <taxon>Eukaryota</taxon>
        <taxon>Fungi</taxon>
        <taxon>Dikarya</taxon>
        <taxon>Basidiomycota</taxon>
        <taxon>Agaricomycotina</taxon>
        <taxon>Agaricomycetes</taxon>
        <taxon>Sebacinales</taxon>
        <taxon>Serendipitaceae</taxon>
        <taxon>Serendipita</taxon>
    </lineage>
</organism>
<evidence type="ECO:0000313" key="1">
    <source>
        <dbReference type="EMBL" id="KIM24249.1"/>
    </source>
</evidence>
<accession>A0A0C3AW90</accession>
<keyword evidence="2" id="KW-1185">Reference proteome</keyword>
<dbReference type="OrthoDB" id="10523810at2759"/>
<dbReference type="HOGENOM" id="CLU_636412_0_0_1"/>
<dbReference type="EMBL" id="KN824326">
    <property type="protein sequence ID" value="KIM24249.1"/>
    <property type="molecule type" value="Genomic_DNA"/>
</dbReference>
<dbReference type="AlphaFoldDB" id="A0A0C3AW90"/>
<sequence>MNPIASAKSKRETAILLGKLKWILISPRFNSNSIDPRPIAFLFYTLVYAPRNRAQARPHVLELFRKRVARLGSGQAKELWATVELELLLYLGDAHAALLYFHQTFLPLNVPSFLNSHANPTLAVHWSRWMAASPLTPLPPSPAAMLLRPSAISTMSIWKAAITLSVRDPKVVPRNLAPENRPKTLHGIHTFLKCQDDNGNTINDVSQLTDLFHDFLQLFDAQMLKQRTFFSNPFTRIRYFEPFLRRYVHLAPTYCASVMTQIQARDVPLDHRIWAIYAKSKVDAGEHGFILDVFELLQREIGQPLDFSPRAWKNWDRVGVRGDGDDPQQHIFTVPSKVLSAYVFALRQLLNVRALPEALELHRRIMEAGYQEGTSVSLDRLIYQMLEELRLTMREPRIRLSKGGRIAIEEPRKVVDIEELHDDFGDADQPI</sequence>
<gene>
    <name evidence="1" type="ORF">M408DRAFT_27223</name>
</gene>
<reference evidence="2" key="2">
    <citation type="submission" date="2015-01" db="EMBL/GenBank/DDBJ databases">
        <title>Evolutionary Origins and Diversification of the Mycorrhizal Mutualists.</title>
        <authorList>
            <consortium name="DOE Joint Genome Institute"/>
            <consortium name="Mycorrhizal Genomics Consortium"/>
            <person name="Kohler A."/>
            <person name="Kuo A."/>
            <person name="Nagy L.G."/>
            <person name="Floudas D."/>
            <person name="Copeland A."/>
            <person name="Barry K.W."/>
            <person name="Cichocki N."/>
            <person name="Veneault-Fourrey C."/>
            <person name="LaButti K."/>
            <person name="Lindquist E.A."/>
            <person name="Lipzen A."/>
            <person name="Lundell T."/>
            <person name="Morin E."/>
            <person name="Murat C."/>
            <person name="Riley R."/>
            <person name="Ohm R."/>
            <person name="Sun H."/>
            <person name="Tunlid A."/>
            <person name="Henrissat B."/>
            <person name="Grigoriev I.V."/>
            <person name="Hibbett D.S."/>
            <person name="Martin F."/>
        </authorList>
    </citation>
    <scope>NUCLEOTIDE SEQUENCE [LARGE SCALE GENOMIC DNA]</scope>
    <source>
        <strain evidence="2">MAFF 305830</strain>
    </source>
</reference>
<name>A0A0C3AW90_SERVB</name>